<dbReference type="InterPro" id="IPR013658">
    <property type="entry name" value="SGL"/>
</dbReference>
<evidence type="ECO:0000313" key="5">
    <source>
        <dbReference type="EMBL" id="MVA75549.1"/>
    </source>
</evidence>
<feature type="domain" description="SMP-30/Gluconolactonase/LRE-like region" evidence="4">
    <location>
        <begin position="41"/>
        <end position="296"/>
    </location>
</feature>
<dbReference type="Pfam" id="PF08450">
    <property type="entry name" value="SGL"/>
    <property type="match status" value="1"/>
</dbReference>
<evidence type="ECO:0000256" key="2">
    <source>
        <dbReference type="ARBA" id="ARBA00022801"/>
    </source>
</evidence>
<evidence type="ECO:0000256" key="1">
    <source>
        <dbReference type="ARBA" id="ARBA00008853"/>
    </source>
</evidence>
<evidence type="ECO:0000256" key="3">
    <source>
        <dbReference type="SAM" id="MobiDB-lite"/>
    </source>
</evidence>
<accession>A0A6A9V0G4</accession>
<dbReference type="Gene3D" id="2.120.10.30">
    <property type="entry name" value="TolB, C-terminal domain"/>
    <property type="match status" value="1"/>
</dbReference>
<dbReference type="InterPro" id="IPR011042">
    <property type="entry name" value="6-blade_b-propeller_TolB-like"/>
</dbReference>
<dbReference type="Proteomes" id="UP000435304">
    <property type="component" value="Unassembled WGS sequence"/>
</dbReference>
<dbReference type="InterPro" id="IPR051262">
    <property type="entry name" value="SMP-30/CGR1_Lactonase"/>
</dbReference>
<organism evidence="5 6">
    <name type="scientific">Auraticoccus cholistanensis</name>
    <dbReference type="NCBI Taxonomy" id="2656650"/>
    <lineage>
        <taxon>Bacteria</taxon>
        <taxon>Bacillati</taxon>
        <taxon>Actinomycetota</taxon>
        <taxon>Actinomycetes</taxon>
        <taxon>Propionibacteriales</taxon>
        <taxon>Propionibacteriaceae</taxon>
        <taxon>Auraticoccus</taxon>
    </lineage>
</organism>
<dbReference type="PANTHER" id="PTHR47572">
    <property type="entry name" value="LIPOPROTEIN-RELATED"/>
    <property type="match status" value="1"/>
</dbReference>
<dbReference type="SUPFAM" id="SSF63829">
    <property type="entry name" value="Calcium-dependent phosphotriesterase"/>
    <property type="match status" value="1"/>
</dbReference>
<evidence type="ECO:0000259" key="4">
    <source>
        <dbReference type="Pfam" id="PF08450"/>
    </source>
</evidence>
<protein>
    <submittedName>
        <fullName evidence="5">SMP-30/gluconolactonase/LRE family protein</fullName>
    </submittedName>
</protein>
<dbReference type="PANTHER" id="PTHR47572:SF4">
    <property type="entry name" value="LACTONASE DRP35"/>
    <property type="match status" value="1"/>
</dbReference>
<name>A0A6A9V0G4_9ACTN</name>
<proteinExistence type="inferred from homology"/>
<keyword evidence="2" id="KW-0378">Hydrolase</keyword>
<dbReference type="GO" id="GO:0016787">
    <property type="term" value="F:hydrolase activity"/>
    <property type="evidence" value="ECO:0007669"/>
    <property type="project" value="UniProtKB-KW"/>
</dbReference>
<dbReference type="EMBL" id="WPCU01000004">
    <property type="protein sequence ID" value="MVA75549.1"/>
    <property type="molecule type" value="Genomic_DNA"/>
</dbReference>
<gene>
    <name evidence="5" type="ORF">GC722_05835</name>
</gene>
<comment type="caution">
    <text evidence="5">The sequence shown here is derived from an EMBL/GenBank/DDBJ whole genome shotgun (WGS) entry which is preliminary data.</text>
</comment>
<sequence>MPRPPPATASVGPVTDDVHPLPAGLLRGEPRPVARNGRWFEGPAWLEDHSLVWSDVIGNRLLRRRPDAGTVTEDVGYGPGVVVEMEPSHHQNGHTVDREGRLLAASHGLRAVVRREADGSWTPLAERWQGGRFNSPNDLVVARDGSTWFTDPRYGLEKPEEGYGGEAELDGCYVYRVTPDGDVQRVSPAMPGPNGLAFSPDESVLHVVDSVDGVLWSYQVVDGSLGARWQQATGQQPDGIRVDTEGRIWSSAGDGVRVWEPGGPDRPATLLGLLPLPERTSNLAFGGPDGSTLAVTGGSRVWLVETGVREAR</sequence>
<comment type="similarity">
    <text evidence="1">Belongs to the SMP-30/CGR1 family.</text>
</comment>
<dbReference type="AlphaFoldDB" id="A0A6A9V0G4"/>
<reference evidence="5 6" key="1">
    <citation type="submission" date="2019-12" db="EMBL/GenBank/DDBJ databases">
        <title>Auraticoccus cholistani sp. nov., an actinomycete isolated from soil of Cholistan desert.</title>
        <authorList>
            <person name="Cheema M.T."/>
        </authorList>
    </citation>
    <scope>NUCLEOTIDE SEQUENCE [LARGE SCALE GENOMIC DNA]</scope>
    <source>
        <strain evidence="5 6">F435</strain>
    </source>
</reference>
<feature type="region of interest" description="Disordered" evidence="3">
    <location>
        <begin position="1"/>
        <end position="32"/>
    </location>
</feature>
<evidence type="ECO:0000313" key="6">
    <source>
        <dbReference type="Proteomes" id="UP000435304"/>
    </source>
</evidence>
<keyword evidence="6" id="KW-1185">Reference proteome</keyword>